<evidence type="ECO:0000256" key="12">
    <source>
        <dbReference type="SAM" id="SignalP"/>
    </source>
</evidence>
<evidence type="ECO:0000256" key="11">
    <source>
        <dbReference type="ARBA" id="ARBA00048179"/>
    </source>
</evidence>
<reference evidence="14 15" key="1">
    <citation type="submission" date="2020-03" db="EMBL/GenBank/DDBJ databases">
        <title>Sequencing the genomes of 1000 actinobacteria strains.</title>
        <authorList>
            <person name="Klenk H.-P."/>
        </authorList>
    </citation>
    <scope>NUCLEOTIDE SEQUENCE [LARGE SCALE GENOMIC DNA]</scope>
    <source>
        <strain evidence="14 15">DSM 16403</strain>
    </source>
</reference>
<dbReference type="InterPro" id="IPR015168">
    <property type="entry name" value="SsuA/THI5"/>
</dbReference>
<evidence type="ECO:0000256" key="1">
    <source>
        <dbReference type="ARBA" id="ARBA00003469"/>
    </source>
</evidence>
<dbReference type="EMBL" id="JAATJL010000001">
    <property type="protein sequence ID" value="NJC23649.1"/>
    <property type="molecule type" value="Genomic_DNA"/>
</dbReference>
<evidence type="ECO:0000256" key="10">
    <source>
        <dbReference type="ARBA" id="ARBA00033171"/>
    </source>
</evidence>
<evidence type="ECO:0000256" key="8">
    <source>
        <dbReference type="ARBA" id="ARBA00022977"/>
    </source>
</evidence>
<keyword evidence="8" id="KW-0784">Thiamine biosynthesis</keyword>
<dbReference type="AlphaFoldDB" id="A0A846RRF9"/>
<comment type="similarity">
    <text evidence="3">Belongs to the NMT1/THI5 family.</text>
</comment>
<comment type="caution">
    <text evidence="14">The sequence shown here is derived from an EMBL/GenBank/DDBJ whole genome shotgun (WGS) entry which is preliminary data.</text>
</comment>
<sequence>MSKSSYSPVNKAGLVSLALVPLLLGGCAADNGESASEGNTTAVRLALDWTSYVGYHSPLVLADDKGYFAEEGLKVDFNLTAGSKDGVLAVGTDQADIGWVDLSTASVSMLAEVPIQAVATVQEKNATGLTVLEGTTLESPADVRGLRIGSTPGGSDSTLIPAFLEANDIDESDVTIVNLPANGKLASLITGDVDAISGQVYYYTAQLKTQGEAPHGLLYSDAGLDVLDHGFIASKAFIDSDPEEITGFLAAYRKALAETMADPEAACDLTVARSEGALTQEGCVAELIEWLDLVFDPESETWASNDPEVWENTVSVLKTYGGAEGDVAVSDMFTNELVEAAN</sequence>
<accession>A0A846RRF9</accession>
<organism evidence="14 15">
    <name type="scientific">Arthrobacter pigmenti</name>
    <dbReference type="NCBI Taxonomy" id="271432"/>
    <lineage>
        <taxon>Bacteria</taxon>
        <taxon>Bacillati</taxon>
        <taxon>Actinomycetota</taxon>
        <taxon>Actinomycetes</taxon>
        <taxon>Micrococcales</taxon>
        <taxon>Micrococcaceae</taxon>
        <taxon>Arthrobacter</taxon>
    </lineage>
</organism>
<proteinExistence type="inferred from homology"/>
<keyword evidence="7" id="KW-0663">Pyridoxal phosphate</keyword>
<protein>
    <recommendedName>
        <fullName evidence="10">Thiamine pyrimidine synthase</fullName>
    </recommendedName>
</protein>
<comment type="catalytic activity">
    <reaction evidence="11">
        <text>N(6)-(pyridoxal phosphate)-L-lysyl-[4-amino-5-hydroxymethyl-2-methylpyrimidine phosphate synthase] + L-histidyl-[4-amino-5-hydroxymethyl-2-methylpyrimidine phosphate synthase] + 2 Fe(3+) + 4 H2O = L-lysyl-[4-amino-5-hydroxymethyl-2-methylpyrimidine phosphate synthase] + (2S)-2-amino-5-hydroxy-4-oxopentanoyl-[4-amino-5-hydroxymethyl-2-methylpyrimidine phosphate synthase] + 4-amino-2-methyl-5-(phosphooxymethyl)pyrimidine + 3-oxopropanoate + 2 Fe(2+) + 2 H(+)</text>
        <dbReference type="Rhea" id="RHEA:65756"/>
        <dbReference type="Rhea" id="RHEA-COMP:16892"/>
        <dbReference type="Rhea" id="RHEA-COMP:16893"/>
        <dbReference type="Rhea" id="RHEA-COMP:16894"/>
        <dbReference type="Rhea" id="RHEA-COMP:16895"/>
        <dbReference type="ChEBI" id="CHEBI:15377"/>
        <dbReference type="ChEBI" id="CHEBI:15378"/>
        <dbReference type="ChEBI" id="CHEBI:29033"/>
        <dbReference type="ChEBI" id="CHEBI:29034"/>
        <dbReference type="ChEBI" id="CHEBI:29969"/>
        <dbReference type="ChEBI" id="CHEBI:29979"/>
        <dbReference type="ChEBI" id="CHEBI:33190"/>
        <dbReference type="ChEBI" id="CHEBI:58354"/>
        <dbReference type="ChEBI" id="CHEBI:143915"/>
        <dbReference type="ChEBI" id="CHEBI:157692"/>
    </reaction>
    <physiologicalReaction direction="left-to-right" evidence="11">
        <dbReference type="Rhea" id="RHEA:65757"/>
    </physiologicalReaction>
</comment>
<dbReference type="Pfam" id="PF09084">
    <property type="entry name" value="NMT1"/>
    <property type="match status" value="1"/>
</dbReference>
<comment type="pathway">
    <text evidence="2">Cofactor biosynthesis; thiamine diphosphate biosynthesis.</text>
</comment>
<evidence type="ECO:0000259" key="13">
    <source>
        <dbReference type="Pfam" id="PF09084"/>
    </source>
</evidence>
<dbReference type="GO" id="GO:0009228">
    <property type="term" value="P:thiamine biosynthetic process"/>
    <property type="evidence" value="ECO:0007669"/>
    <property type="project" value="UniProtKB-KW"/>
</dbReference>
<dbReference type="GO" id="GO:0016740">
    <property type="term" value="F:transferase activity"/>
    <property type="evidence" value="ECO:0007669"/>
    <property type="project" value="UniProtKB-KW"/>
</dbReference>
<evidence type="ECO:0000256" key="9">
    <source>
        <dbReference type="ARBA" id="ARBA00023004"/>
    </source>
</evidence>
<keyword evidence="12" id="KW-0732">Signal</keyword>
<dbReference type="Proteomes" id="UP000547458">
    <property type="component" value="Unassembled WGS sequence"/>
</dbReference>
<evidence type="ECO:0000256" key="6">
    <source>
        <dbReference type="ARBA" id="ARBA00022723"/>
    </source>
</evidence>
<dbReference type="Gene3D" id="3.40.190.10">
    <property type="entry name" value="Periplasmic binding protein-like II"/>
    <property type="match status" value="2"/>
</dbReference>
<evidence type="ECO:0000256" key="3">
    <source>
        <dbReference type="ARBA" id="ARBA00009406"/>
    </source>
</evidence>
<name>A0A846RRF9_9MICC</name>
<dbReference type="PROSITE" id="PS51257">
    <property type="entry name" value="PROKAR_LIPOPROTEIN"/>
    <property type="match status" value="1"/>
</dbReference>
<evidence type="ECO:0000256" key="5">
    <source>
        <dbReference type="ARBA" id="ARBA00022679"/>
    </source>
</evidence>
<evidence type="ECO:0000256" key="7">
    <source>
        <dbReference type="ARBA" id="ARBA00022898"/>
    </source>
</evidence>
<evidence type="ECO:0000313" key="14">
    <source>
        <dbReference type="EMBL" id="NJC23649.1"/>
    </source>
</evidence>
<feature type="signal peptide" evidence="12">
    <location>
        <begin position="1"/>
        <end position="28"/>
    </location>
</feature>
<evidence type="ECO:0000313" key="15">
    <source>
        <dbReference type="Proteomes" id="UP000547458"/>
    </source>
</evidence>
<dbReference type="RefSeq" id="WP_167994914.1">
    <property type="nucleotide sequence ID" value="NZ_JAATJL010000001.1"/>
</dbReference>
<keyword evidence="5" id="KW-0808">Transferase</keyword>
<keyword evidence="15" id="KW-1185">Reference proteome</keyword>
<feature type="domain" description="SsuA/THI5-like" evidence="13">
    <location>
        <begin position="55"/>
        <end position="266"/>
    </location>
</feature>
<dbReference type="PANTHER" id="PTHR31528:SF1">
    <property type="entry name" value="4-AMINO-5-HYDROXYMETHYL-2-METHYLPYRIMIDINE PHOSPHATE SYNTHASE THI11-RELATED"/>
    <property type="match status" value="1"/>
</dbReference>
<comment type="function">
    <text evidence="1">Responsible for the formation of the pyrimidine heterocycle in the thiamine biosynthesis pathway. Catalyzes the formation of hydroxymethylpyrimidine phosphate (HMP-P) from histidine and pyridoxal phosphate (PLP). The protein uses PLP and the active site histidine to form HMP-P, generating an inactive enzyme. The enzyme can only undergo a single turnover, which suggests it is a suicide enzyme.</text>
</comment>
<dbReference type="SUPFAM" id="SSF53850">
    <property type="entry name" value="Periplasmic binding protein-like II"/>
    <property type="match status" value="1"/>
</dbReference>
<dbReference type="GO" id="GO:0046872">
    <property type="term" value="F:metal ion binding"/>
    <property type="evidence" value="ECO:0007669"/>
    <property type="project" value="UniProtKB-KW"/>
</dbReference>
<dbReference type="PANTHER" id="PTHR31528">
    <property type="entry name" value="4-AMINO-5-HYDROXYMETHYL-2-METHYLPYRIMIDINE PHOSPHATE SYNTHASE THI11-RELATED"/>
    <property type="match status" value="1"/>
</dbReference>
<gene>
    <name evidence="14" type="ORF">BJ994_002725</name>
</gene>
<evidence type="ECO:0000256" key="2">
    <source>
        <dbReference type="ARBA" id="ARBA00004948"/>
    </source>
</evidence>
<keyword evidence="6" id="KW-0479">Metal-binding</keyword>
<keyword evidence="9" id="KW-0408">Iron</keyword>
<comment type="subunit">
    <text evidence="4">Homodimer.</text>
</comment>
<dbReference type="InterPro" id="IPR027939">
    <property type="entry name" value="NMT1/THI5"/>
</dbReference>
<evidence type="ECO:0000256" key="4">
    <source>
        <dbReference type="ARBA" id="ARBA00011738"/>
    </source>
</evidence>
<feature type="chain" id="PRO_5032830007" description="Thiamine pyrimidine synthase" evidence="12">
    <location>
        <begin position="29"/>
        <end position="342"/>
    </location>
</feature>